<accession>A0A2T0WA34</accession>
<dbReference type="OrthoDB" id="2077914at2"/>
<evidence type="ECO:0000313" key="7">
    <source>
        <dbReference type="Proteomes" id="UP000238205"/>
    </source>
</evidence>
<dbReference type="PROSITE" id="PS51194">
    <property type="entry name" value="HELICASE_CTER"/>
    <property type="match status" value="1"/>
</dbReference>
<feature type="domain" description="Helicase ATP-binding" evidence="4">
    <location>
        <begin position="118"/>
        <end position="270"/>
    </location>
</feature>
<dbReference type="Gene3D" id="3.40.50.300">
    <property type="entry name" value="P-loop containing nucleotide triphosphate hydrolases"/>
    <property type="match status" value="2"/>
</dbReference>
<keyword evidence="1" id="KW-0547">Nucleotide-binding</keyword>
<sequence>MNDRTVLYGRELVLRDALAQFTDDVIDECAKKPGFVSIKGVLRCNRCQTVLSLKQPYPCICGKRCFYCRECIQLGKVRACDELVTMTEPNQFSPVQKPCLKWNGTLSQQQKEASIEINASLAANEERIIWAVTGAGKTEMLFYGIGQALDQGKRVCIASPRIDVCLELAPRLQRVFPGISSILLYGGSEEAYRYTQLVITTTHQLLRFNEAFDVLVIDEIDAFPFYLNTALYYAAEKARKRVSSVIYLTATPDKETQKKIKRGDIKASILPARYHKHPLPVPRAVYSKTTLTDGSIGKSAVFNHICRLIDLKKPFLVFIPTISLMEKVAPLFKTIFKESQFEWVHSKDTDRKEKVMKMRRKELDFLLTTTILERGVTFENIDVIVLKADHEVYTEAALVQIAGRAGRSVAYPDGEVTFYHQGWTRTIKRAISQIKYMNKLGKDKGLLI</sequence>
<dbReference type="InterPro" id="IPR011545">
    <property type="entry name" value="DEAD/DEAH_box_helicase_dom"/>
</dbReference>
<dbReference type="GO" id="GO:0006270">
    <property type="term" value="P:DNA replication initiation"/>
    <property type="evidence" value="ECO:0007669"/>
    <property type="project" value="TreeGrafter"/>
</dbReference>
<dbReference type="EMBL" id="PVTO01000004">
    <property type="protein sequence ID" value="PRY83486.1"/>
    <property type="molecule type" value="Genomic_DNA"/>
</dbReference>
<name>A0A2T0WA34_9LACT</name>
<gene>
    <name evidence="6" type="ORF">CLV38_10492</name>
</gene>
<keyword evidence="3" id="KW-0238">DNA-binding</keyword>
<dbReference type="AlphaFoldDB" id="A0A2T0WA34"/>
<dbReference type="GO" id="GO:0006302">
    <property type="term" value="P:double-strand break repair"/>
    <property type="evidence" value="ECO:0007669"/>
    <property type="project" value="TreeGrafter"/>
</dbReference>
<dbReference type="GO" id="GO:0043138">
    <property type="term" value="F:3'-5' DNA helicase activity"/>
    <property type="evidence" value="ECO:0007669"/>
    <property type="project" value="TreeGrafter"/>
</dbReference>
<evidence type="ECO:0000259" key="4">
    <source>
        <dbReference type="PROSITE" id="PS51192"/>
    </source>
</evidence>
<evidence type="ECO:0000313" key="6">
    <source>
        <dbReference type="EMBL" id="PRY83486.1"/>
    </source>
</evidence>
<dbReference type="PANTHER" id="PTHR30580:SF1">
    <property type="entry name" value="COMF OPERON PROTEIN 1"/>
    <property type="match status" value="1"/>
</dbReference>
<dbReference type="RefSeq" id="WP_106191452.1">
    <property type="nucleotide sequence ID" value="NZ_PVTO01000004.1"/>
</dbReference>
<dbReference type="GO" id="GO:0006310">
    <property type="term" value="P:DNA recombination"/>
    <property type="evidence" value="ECO:0007669"/>
    <property type="project" value="TreeGrafter"/>
</dbReference>
<dbReference type="GO" id="GO:0005524">
    <property type="term" value="F:ATP binding"/>
    <property type="evidence" value="ECO:0007669"/>
    <property type="project" value="UniProtKB-KW"/>
</dbReference>
<keyword evidence="2" id="KW-0067">ATP-binding</keyword>
<proteinExistence type="predicted"/>
<dbReference type="InterPro" id="IPR014001">
    <property type="entry name" value="Helicase_ATP-bd"/>
</dbReference>
<reference evidence="6 7" key="1">
    <citation type="submission" date="2018-03" db="EMBL/GenBank/DDBJ databases">
        <title>Genomic Encyclopedia of Archaeal and Bacterial Type Strains, Phase II (KMG-II): from individual species to whole genera.</title>
        <authorList>
            <person name="Goeker M."/>
        </authorList>
    </citation>
    <scope>NUCLEOTIDE SEQUENCE [LARGE SCALE GENOMIC DNA]</scope>
    <source>
        <strain evidence="6 7">DSM 13175</strain>
    </source>
</reference>
<dbReference type="SMART" id="SM00490">
    <property type="entry name" value="HELICc"/>
    <property type="match status" value="1"/>
</dbReference>
<dbReference type="PROSITE" id="PS51192">
    <property type="entry name" value="HELICASE_ATP_BIND_1"/>
    <property type="match status" value="1"/>
</dbReference>
<dbReference type="GO" id="GO:0003677">
    <property type="term" value="F:DNA binding"/>
    <property type="evidence" value="ECO:0007669"/>
    <property type="project" value="UniProtKB-KW"/>
</dbReference>
<dbReference type="Pfam" id="PF00271">
    <property type="entry name" value="Helicase_C"/>
    <property type="match status" value="1"/>
</dbReference>
<comment type="caution">
    <text evidence="6">The sequence shown here is derived from an EMBL/GenBank/DDBJ whole genome shotgun (WGS) entry which is preliminary data.</text>
</comment>
<dbReference type="Proteomes" id="UP000238205">
    <property type="component" value="Unassembled WGS sequence"/>
</dbReference>
<dbReference type="SMART" id="SM00487">
    <property type="entry name" value="DEXDc"/>
    <property type="match status" value="1"/>
</dbReference>
<dbReference type="PANTHER" id="PTHR30580">
    <property type="entry name" value="PRIMOSOMAL PROTEIN N"/>
    <property type="match status" value="1"/>
</dbReference>
<evidence type="ECO:0000259" key="5">
    <source>
        <dbReference type="PROSITE" id="PS51194"/>
    </source>
</evidence>
<dbReference type="InterPro" id="IPR027417">
    <property type="entry name" value="P-loop_NTPase"/>
</dbReference>
<feature type="domain" description="Helicase C-terminal" evidence="5">
    <location>
        <begin position="304"/>
        <end position="448"/>
    </location>
</feature>
<keyword evidence="7" id="KW-1185">Reference proteome</keyword>
<organism evidence="6 7">
    <name type="scientific">Alkalibacterium olivapovliticus</name>
    <dbReference type="NCBI Taxonomy" id="99907"/>
    <lineage>
        <taxon>Bacteria</taxon>
        <taxon>Bacillati</taxon>
        <taxon>Bacillota</taxon>
        <taxon>Bacilli</taxon>
        <taxon>Lactobacillales</taxon>
        <taxon>Carnobacteriaceae</taxon>
        <taxon>Alkalibacterium</taxon>
    </lineage>
</organism>
<protein>
    <submittedName>
        <fullName evidence="6">Competence protein ComFA</fullName>
    </submittedName>
</protein>
<evidence type="ECO:0000256" key="1">
    <source>
        <dbReference type="ARBA" id="ARBA00022741"/>
    </source>
</evidence>
<dbReference type="SUPFAM" id="SSF52540">
    <property type="entry name" value="P-loop containing nucleoside triphosphate hydrolases"/>
    <property type="match status" value="1"/>
</dbReference>
<dbReference type="Pfam" id="PF00270">
    <property type="entry name" value="DEAD"/>
    <property type="match status" value="1"/>
</dbReference>
<evidence type="ECO:0000256" key="2">
    <source>
        <dbReference type="ARBA" id="ARBA00022840"/>
    </source>
</evidence>
<dbReference type="InterPro" id="IPR001650">
    <property type="entry name" value="Helicase_C-like"/>
</dbReference>
<evidence type="ECO:0000256" key="3">
    <source>
        <dbReference type="ARBA" id="ARBA00023125"/>
    </source>
</evidence>
<dbReference type="CDD" id="cd17925">
    <property type="entry name" value="DEXDc_ComFA"/>
    <property type="match status" value="1"/>
</dbReference>